<dbReference type="EMBL" id="KN823031">
    <property type="protein sequence ID" value="KIO25995.1"/>
    <property type="molecule type" value="Genomic_DNA"/>
</dbReference>
<protein>
    <submittedName>
        <fullName evidence="4">Uncharacterized protein</fullName>
    </submittedName>
</protein>
<dbReference type="Pfam" id="PF16201">
    <property type="entry name" value="NopRA1"/>
    <property type="match status" value="1"/>
</dbReference>
<dbReference type="InterPro" id="IPR039844">
    <property type="entry name" value="URB1"/>
</dbReference>
<evidence type="ECO:0000313" key="5">
    <source>
        <dbReference type="Proteomes" id="UP000054248"/>
    </source>
</evidence>
<feature type="region of interest" description="Disordered" evidence="1">
    <location>
        <begin position="151"/>
        <end position="188"/>
    </location>
</feature>
<evidence type="ECO:0000259" key="2">
    <source>
        <dbReference type="Pfam" id="PF16201"/>
    </source>
</evidence>
<feature type="compositionally biased region" description="Polar residues" evidence="1">
    <location>
        <begin position="175"/>
        <end position="188"/>
    </location>
</feature>
<dbReference type="PANTHER" id="PTHR13500">
    <property type="entry name" value="NUCLEOLAR PRERIBOSOMAL-ASSOCIATED PROTEIN 1"/>
    <property type="match status" value="1"/>
</dbReference>
<gene>
    <name evidence="4" type="ORF">M407DRAFT_8076</name>
</gene>
<dbReference type="PANTHER" id="PTHR13500:SF0">
    <property type="entry name" value="NUCLEOLAR PRE-RIBOSOMAL-ASSOCIATED PROTEIN 1"/>
    <property type="match status" value="1"/>
</dbReference>
<sequence length="1470" mass="162522">MTLEPRLSSRWITNIALATKIVALPSPIWSFRSTTARSASSSATPPPYVHSPPQIQAMLDSILPASLPKAALIKGMRSSSAVVRHLTASLLAHSIKKVGEIAEEMKQASKALEEDEITGSWAVGRKELLKDVSSRIPEVADVARLLDLEGGRKGGESVEGGKGRKQKGKAKPSTIDPNRQDGTTTSTAAVPSTLVHEVASRLMLYYHRYLPHVVAESSVGVRNITAPLLEGDESQKGEARHAQPPLRTVSQLHGLRLLEELESYDWSVKIGTRTALYHVLHKQMTTPHAAIRNAGSSLLQSFFSRSLIFEHDPDEIQLWLSSFPRAMRKPGTTAPDGTVLSDEVDGFLAFFDACLSRCLKTPYRYLEEGLGIISQLEGSEESRAAYTPATVPSPLFFTILEELKYRVSKEKDSWSSDVLAIFAFLRRFILSLLGKQPDLRYVRHLAGVLEGYADVEGLKVMVVNAVRRELKILRRCLESGHDPMEGPSAVSNPSMLKEFMNPSSTQSSSWQYQTAIFTDRLRFDPTTESEDVVMLMASMLASLPGSNEAMRELLLNLSSSEILWTLLGYEDEIGDVARKSIPFHYAFLQANSETLKSNKNTRTLAFIFHAEAERSAAAAKQNANLISLRAQAEIAGHISLAESSAPHALRILNIALGELSREVTSPAVHLLFATEFVREVCSSQGELYLDLTANIKGLLSESSAEDKDLVRGICAYWSSIISGAPAQTHSPAIPHVIQWVPFMSTDHLLSCLDISLTSFDKGSDETSEMMPLLESVLYALMKLPPNSVYEALGARMKALVLLSVQASRPSALISEAVRFVMESILPVGVDPTVSAGEETDAEKIASKALSHWRGSLPEDVTLDLLEGIMGKGEWSQSSTVTATALMYRSSGARLKFAEWLIQSIVQHPQFQLHVRQTTLPATREALVALLESLFKAHPNVTCQPNSITALVSLYTGTQSLADRRMLSVFQLFERHRRVSASSLLSRWSAKAGSISSSAFEAVTSLDPTKMERTFLKFPQSRSIAVDQVREYRDCDEESYDPVFVMLLLTACVNEGPTKNGISWVELFRTNVLSVVVAGVSSREGDIRRMAVSVLGLAWRALQNVTFHERDQTIFVLNRLRHFIPPPEPGKLQASPPRLPTCTSLLFAHTLHCIFYPATFVYPVAMRFLLQRPTFNPNDVPLIFEMLFKGSEDWKQHRTWMVAYLRDSMRGSRDWAVLRKRHAWDLLATIFQESPHDPALRLAILEVFLRFTANPDAVVSLVLRSSLLSWMENQSSNILDGEDLAWAMIIENVLTMSDHEKLDANTAGGWRTSVSHNLEALMNRKGSIKLLAVISRCLLRLASTQPTYTPDLSHDLEAAVAWLQSVEPEVKVDTTSSESRSCGLSAPFTELPITASSAGDLVDGDSQGLWGSTVQALWQLCMILPSPKRSVWDALTSRLLAWHSTTSFSERGRPGNVGEWARKEAVHCMST</sequence>
<dbReference type="Pfam" id="PF26140">
    <property type="entry name" value="HEAT_URB1"/>
    <property type="match status" value="1"/>
</dbReference>
<evidence type="ECO:0000313" key="4">
    <source>
        <dbReference type="EMBL" id="KIO25995.1"/>
    </source>
</evidence>
<feature type="compositionally biased region" description="Basic and acidic residues" evidence="1">
    <location>
        <begin position="151"/>
        <end position="162"/>
    </location>
</feature>
<evidence type="ECO:0000259" key="3">
    <source>
        <dbReference type="Pfam" id="PF26140"/>
    </source>
</evidence>
<reference evidence="5" key="2">
    <citation type="submission" date="2015-01" db="EMBL/GenBank/DDBJ databases">
        <title>Evolutionary Origins and Diversification of the Mycorrhizal Mutualists.</title>
        <authorList>
            <consortium name="DOE Joint Genome Institute"/>
            <consortium name="Mycorrhizal Genomics Consortium"/>
            <person name="Kohler A."/>
            <person name="Kuo A."/>
            <person name="Nagy L.G."/>
            <person name="Floudas D."/>
            <person name="Copeland A."/>
            <person name="Barry K.W."/>
            <person name="Cichocki N."/>
            <person name="Veneault-Fourrey C."/>
            <person name="LaButti K."/>
            <person name="Lindquist E.A."/>
            <person name="Lipzen A."/>
            <person name="Lundell T."/>
            <person name="Morin E."/>
            <person name="Murat C."/>
            <person name="Riley R."/>
            <person name="Ohm R."/>
            <person name="Sun H."/>
            <person name="Tunlid A."/>
            <person name="Henrissat B."/>
            <person name="Grigoriev I.V."/>
            <person name="Hibbett D.S."/>
            <person name="Martin F."/>
        </authorList>
    </citation>
    <scope>NUCLEOTIDE SEQUENCE [LARGE SCALE GENOMIC DNA]</scope>
    <source>
        <strain evidence="5">MUT 4182</strain>
    </source>
</reference>
<dbReference type="InterPro" id="IPR032436">
    <property type="entry name" value="URB1_C"/>
</dbReference>
<dbReference type="InterPro" id="IPR059018">
    <property type="entry name" value="HEAT_URB1"/>
</dbReference>
<name>A0A0C3Q898_9AGAM</name>
<proteinExistence type="predicted"/>
<dbReference type="STRING" id="1051891.A0A0C3Q898"/>
<reference evidence="4 5" key="1">
    <citation type="submission" date="2014-04" db="EMBL/GenBank/DDBJ databases">
        <authorList>
            <consortium name="DOE Joint Genome Institute"/>
            <person name="Kuo A."/>
            <person name="Girlanda M."/>
            <person name="Perotto S."/>
            <person name="Kohler A."/>
            <person name="Nagy L.G."/>
            <person name="Floudas D."/>
            <person name="Copeland A."/>
            <person name="Barry K.W."/>
            <person name="Cichocki N."/>
            <person name="Veneault-Fourrey C."/>
            <person name="LaButti K."/>
            <person name="Lindquist E.A."/>
            <person name="Lipzen A."/>
            <person name="Lundell T."/>
            <person name="Morin E."/>
            <person name="Murat C."/>
            <person name="Sun H."/>
            <person name="Tunlid A."/>
            <person name="Henrissat B."/>
            <person name="Grigoriev I.V."/>
            <person name="Hibbett D.S."/>
            <person name="Martin F."/>
            <person name="Nordberg H.P."/>
            <person name="Cantor M.N."/>
            <person name="Hua S.X."/>
        </authorList>
    </citation>
    <scope>NUCLEOTIDE SEQUENCE [LARGE SCALE GENOMIC DNA]</scope>
    <source>
        <strain evidence="4 5">MUT 4182</strain>
    </source>
</reference>
<dbReference type="OrthoDB" id="72892at2759"/>
<feature type="domain" description="URB1 central HEAT repeat" evidence="3">
    <location>
        <begin position="272"/>
        <end position="432"/>
    </location>
</feature>
<dbReference type="GO" id="GO:0000466">
    <property type="term" value="P:maturation of 5.8S rRNA from tricistronic rRNA transcript (SSU-rRNA, 5.8S rRNA, LSU-rRNA)"/>
    <property type="evidence" value="ECO:0007669"/>
    <property type="project" value="TreeGrafter"/>
</dbReference>
<dbReference type="Proteomes" id="UP000054248">
    <property type="component" value="Unassembled WGS sequence"/>
</dbReference>
<dbReference type="GO" id="GO:0005730">
    <property type="term" value="C:nucleolus"/>
    <property type="evidence" value="ECO:0007669"/>
    <property type="project" value="TreeGrafter"/>
</dbReference>
<organism evidence="4 5">
    <name type="scientific">Tulasnella calospora MUT 4182</name>
    <dbReference type="NCBI Taxonomy" id="1051891"/>
    <lineage>
        <taxon>Eukaryota</taxon>
        <taxon>Fungi</taxon>
        <taxon>Dikarya</taxon>
        <taxon>Basidiomycota</taxon>
        <taxon>Agaricomycotina</taxon>
        <taxon>Agaricomycetes</taxon>
        <taxon>Cantharellales</taxon>
        <taxon>Tulasnellaceae</taxon>
        <taxon>Tulasnella</taxon>
    </lineage>
</organism>
<dbReference type="GO" id="GO:0000463">
    <property type="term" value="P:maturation of LSU-rRNA from tricistronic rRNA transcript (SSU-rRNA, 5.8S rRNA, LSU-rRNA)"/>
    <property type="evidence" value="ECO:0007669"/>
    <property type="project" value="TreeGrafter"/>
</dbReference>
<keyword evidence="5" id="KW-1185">Reference proteome</keyword>
<dbReference type="SUPFAM" id="SSF48371">
    <property type="entry name" value="ARM repeat"/>
    <property type="match status" value="1"/>
</dbReference>
<dbReference type="HOGENOM" id="CLU_001591_0_0_1"/>
<dbReference type="InterPro" id="IPR016024">
    <property type="entry name" value="ARM-type_fold"/>
</dbReference>
<feature type="domain" description="URB1 C-terminal" evidence="2">
    <location>
        <begin position="1072"/>
        <end position="1269"/>
    </location>
</feature>
<evidence type="ECO:0000256" key="1">
    <source>
        <dbReference type="SAM" id="MobiDB-lite"/>
    </source>
</evidence>
<accession>A0A0C3Q898</accession>